<comment type="similarity">
    <text evidence="5">Belongs to the FMN-dependent alpha-hydroxy acid dehydrogenase family.</text>
</comment>
<evidence type="ECO:0000259" key="8">
    <source>
        <dbReference type="PROSITE" id="PS51349"/>
    </source>
</evidence>
<dbReference type="PROSITE" id="PS00557">
    <property type="entry name" value="FMN_HYDROXY_ACID_DH_1"/>
    <property type="match status" value="1"/>
</dbReference>
<evidence type="ECO:0000256" key="4">
    <source>
        <dbReference type="ARBA" id="ARBA00023002"/>
    </source>
</evidence>
<evidence type="ECO:0000256" key="3">
    <source>
        <dbReference type="ARBA" id="ARBA00022643"/>
    </source>
</evidence>
<dbReference type="AlphaFoldDB" id="A0A171KPQ8"/>
<feature type="binding site" evidence="7">
    <location>
        <position position="267"/>
    </location>
    <ligand>
        <name>FMN</name>
        <dbReference type="ChEBI" id="CHEBI:58210"/>
    </ligand>
</feature>
<evidence type="ECO:0000256" key="6">
    <source>
        <dbReference type="PIRSR" id="PIRSR000138-1"/>
    </source>
</evidence>
<evidence type="ECO:0000256" key="2">
    <source>
        <dbReference type="ARBA" id="ARBA00022630"/>
    </source>
</evidence>
<feature type="active site" description="Proton acceptor" evidence="6">
    <location>
        <position position="269"/>
    </location>
</feature>
<accession>A0A171KPQ8</accession>
<dbReference type="InterPro" id="IPR012133">
    <property type="entry name" value="Alpha-hydoxy_acid_DH_FMN"/>
</dbReference>
<feature type="binding site" evidence="7">
    <location>
        <position position="124"/>
    </location>
    <ligand>
        <name>FMN</name>
        <dbReference type="ChEBI" id="CHEBI:58210"/>
    </ligand>
</feature>
<dbReference type="PANTHER" id="PTHR10578">
    <property type="entry name" value="S -2-HYDROXY-ACID OXIDASE-RELATED"/>
    <property type="match status" value="1"/>
</dbReference>
<name>A0A171KPQ8_9BURK</name>
<dbReference type="InterPro" id="IPR013785">
    <property type="entry name" value="Aldolase_TIM"/>
</dbReference>
<feature type="binding site" evidence="7">
    <location>
        <begin position="323"/>
        <end position="324"/>
    </location>
    <ligand>
        <name>FMN</name>
        <dbReference type="ChEBI" id="CHEBI:58210"/>
    </ligand>
</feature>
<evidence type="ECO:0000313" key="12">
    <source>
        <dbReference type="Proteomes" id="UP000292039"/>
    </source>
</evidence>
<dbReference type="GO" id="GO:0004459">
    <property type="term" value="F:L-lactate dehydrogenase (NAD+) activity"/>
    <property type="evidence" value="ECO:0007669"/>
    <property type="project" value="TreeGrafter"/>
</dbReference>
<keyword evidence="3 7" id="KW-0288">FMN</keyword>
<dbReference type="PROSITE" id="PS51349">
    <property type="entry name" value="FMN_HYDROXY_ACID_DH_2"/>
    <property type="match status" value="1"/>
</dbReference>
<dbReference type="InterPro" id="IPR008259">
    <property type="entry name" value="FMN_hydac_DH_AS"/>
</dbReference>
<feature type="binding site" evidence="7">
    <location>
        <position position="272"/>
    </location>
    <ligand>
        <name>glyoxylate</name>
        <dbReference type="ChEBI" id="CHEBI:36655"/>
    </ligand>
</feature>
<feature type="binding site" evidence="7">
    <location>
        <position position="245"/>
    </location>
    <ligand>
        <name>FMN</name>
        <dbReference type="ChEBI" id="CHEBI:58210"/>
    </ligand>
</feature>
<feature type="binding site" evidence="7">
    <location>
        <position position="21"/>
    </location>
    <ligand>
        <name>glyoxylate</name>
        <dbReference type="ChEBI" id="CHEBI:36655"/>
    </ligand>
</feature>
<feature type="binding site" evidence="7">
    <location>
        <begin position="300"/>
        <end position="304"/>
    </location>
    <ligand>
        <name>FMN</name>
        <dbReference type="ChEBI" id="CHEBI:58210"/>
    </ligand>
</feature>
<feature type="binding site" evidence="7">
    <location>
        <position position="151"/>
    </location>
    <ligand>
        <name>FMN</name>
        <dbReference type="ChEBI" id="CHEBI:58210"/>
    </ligand>
</feature>
<evidence type="ECO:0000313" key="9">
    <source>
        <dbReference type="EMBL" id="KKO70875.1"/>
    </source>
</evidence>
<dbReference type="STRING" id="206506.AAV32_14145"/>
<organism evidence="9 11">
    <name type="scientific">Kerstersia gyiorum</name>
    <dbReference type="NCBI Taxonomy" id="206506"/>
    <lineage>
        <taxon>Bacteria</taxon>
        <taxon>Pseudomonadati</taxon>
        <taxon>Pseudomonadota</taxon>
        <taxon>Betaproteobacteria</taxon>
        <taxon>Burkholderiales</taxon>
        <taxon>Alcaligenaceae</taxon>
        <taxon>Kerstersia</taxon>
    </lineage>
</organism>
<dbReference type="GO" id="GO:0010181">
    <property type="term" value="F:FMN binding"/>
    <property type="evidence" value="ECO:0007669"/>
    <property type="project" value="InterPro"/>
</dbReference>
<keyword evidence="2 7" id="KW-0285">Flavoprotein</keyword>
<dbReference type="EMBL" id="SGWZ01000001">
    <property type="protein sequence ID" value="RZS73012.1"/>
    <property type="molecule type" value="Genomic_DNA"/>
</dbReference>
<evidence type="ECO:0000313" key="11">
    <source>
        <dbReference type="Proteomes" id="UP000078084"/>
    </source>
</evidence>
<comment type="caution">
    <text evidence="9">The sequence shown here is derived from an EMBL/GenBank/DDBJ whole genome shotgun (WGS) entry which is preliminary data.</text>
</comment>
<keyword evidence="4" id="KW-0560">Oxidoreductase</keyword>
<evidence type="ECO:0000313" key="10">
    <source>
        <dbReference type="EMBL" id="RZS73012.1"/>
    </source>
</evidence>
<dbReference type="PIRSF" id="PIRSF000138">
    <property type="entry name" value="Al-hdrx_acd_dh"/>
    <property type="match status" value="1"/>
</dbReference>
<dbReference type="PATRIC" id="fig|206506.3.peg.3013"/>
<proteinExistence type="inferred from homology"/>
<reference evidence="9 11" key="1">
    <citation type="submission" date="2015-04" db="EMBL/GenBank/DDBJ databases">
        <title>Genome sequence of Kerstersia gyiorum CG1.</title>
        <authorList>
            <person name="Greninger A.L."/>
            <person name="Kozyreva V."/>
            <person name="Chaturvedi V."/>
        </authorList>
    </citation>
    <scope>NUCLEOTIDE SEQUENCE [LARGE SCALE GENOMIC DNA]</scope>
    <source>
        <strain evidence="9 11">CG1</strain>
    </source>
</reference>
<dbReference type="OrthoDB" id="8717062at2"/>
<gene>
    <name evidence="9" type="ORF">AAV32_14145</name>
    <name evidence="10" type="ORF">EV679_0196</name>
</gene>
<dbReference type="Pfam" id="PF01070">
    <property type="entry name" value="FMN_dh"/>
    <property type="match status" value="1"/>
</dbReference>
<evidence type="ECO:0000256" key="5">
    <source>
        <dbReference type="ARBA" id="ARBA00024042"/>
    </source>
</evidence>
<dbReference type="InterPro" id="IPR000262">
    <property type="entry name" value="FMN-dep_DH"/>
</dbReference>
<keyword evidence="11" id="KW-1185">Reference proteome</keyword>
<dbReference type="GO" id="GO:0009060">
    <property type="term" value="P:aerobic respiration"/>
    <property type="evidence" value="ECO:0007669"/>
    <property type="project" value="TreeGrafter"/>
</dbReference>
<reference evidence="10 12" key="2">
    <citation type="submission" date="2019-02" db="EMBL/GenBank/DDBJ databases">
        <title>Genomic Encyclopedia of Type Strains, Phase IV (KMG-IV): sequencing the most valuable type-strain genomes for metagenomic binning, comparative biology and taxonomic classification.</title>
        <authorList>
            <person name="Goeker M."/>
        </authorList>
    </citation>
    <scope>NUCLEOTIDE SEQUENCE [LARGE SCALE GENOMIC DNA]</scope>
    <source>
        <strain evidence="10 12">DSM 16618</strain>
    </source>
</reference>
<dbReference type="PANTHER" id="PTHR10578:SF107">
    <property type="entry name" value="2-HYDROXYACID OXIDASE 1"/>
    <property type="match status" value="1"/>
</dbReference>
<feature type="binding site" evidence="7">
    <location>
        <position position="160"/>
    </location>
    <ligand>
        <name>glyoxylate</name>
        <dbReference type="ChEBI" id="CHEBI:36655"/>
    </ligand>
</feature>
<evidence type="ECO:0000256" key="7">
    <source>
        <dbReference type="PIRSR" id="PIRSR000138-2"/>
    </source>
</evidence>
<feature type="binding site" evidence="7">
    <location>
        <position position="269"/>
    </location>
    <ligand>
        <name>glyoxylate</name>
        <dbReference type="ChEBI" id="CHEBI:36655"/>
    </ligand>
</feature>
<evidence type="ECO:0000256" key="1">
    <source>
        <dbReference type="ARBA" id="ARBA00001917"/>
    </source>
</evidence>
<dbReference type="EMBL" id="LBNE01000011">
    <property type="protein sequence ID" value="KKO70875.1"/>
    <property type="molecule type" value="Genomic_DNA"/>
</dbReference>
<feature type="binding site" evidence="7">
    <location>
        <position position="103"/>
    </location>
    <ligand>
        <name>FMN</name>
        <dbReference type="ChEBI" id="CHEBI:58210"/>
    </ligand>
</feature>
<dbReference type="Proteomes" id="UP000292039">
    <property type="component" value="Unassembled WGS sequence"/>
</dbReference>
<feature type="binding site" evidence="7">
    <location>
        <begin position="74"/>
        <end position="76"/>
    </location>
    <ligand>
        <name>FMN</name>
        <dbReference type="ChEBI" id="CHEBI:58210"/>
    </ligand>
</feature>
<dbReference type="SUPFAM" id="SSF51395">
    <property type="entry name" value="FMN-linked oxidoreductases"/>
    <property type="match status" value="1"/>
</dbReference>
<dbReference type="RefSeq" id="WP_068373592.1">
    <property type="nucleotide sequence ID" value="NZ_CBCSEB010000003.1"/>
</dbReference>
<comment type="cofactor">
    <cofactor evidence="1">
        <name>FMN</name>
        <dbReference type="ChEBI" id="CHEBI:58210"/>
    </cofactor>
</comment>
<dbReference type="InterPro" id="IPR037396">
    <property type="entry name" value="FMN_HAD"/>
</dbReference>
<dbReference type="GO" id="GO:0005886">
    <property type="term" value="C:plasma membrane"/>
    <property type="evidence" value="ECO:0007669"/>
    <property type="project" value="TreeGrafter"/>
</dbReference>
<protein>
    <submittedName>
        <fullName evidence="9 10">Mandelate dehydrogenase</fullName>
    </submittedName>
</protein>
<dbReference type="Gene3D" id="3.20.20.70">
    <property type="entry name" value="Aldolase class I"/>
    <property type="match status" value="1"/>
</dbReference>
<feature type="domain" description="FMN hydroxy acid dehydrogenase" evidence="8">
    <location>
        <begin position="1"/>
        <end position="373"/>
    </location>
</feature>
<feature type="binding site" evidence="7">
    <location>
        <position position="126"/>
    </location>
    <ligand>
        <name>glyoxylate</name>
        <dbReference type="ChEBI" id="CHEBI:36655"/>
    </ligand>
</feature>
<dbReference type="Proteomes" id="UP000078084">
    <property type="component" value="Unassembled WGS sequence"/>
</dbReference>
<sequence length="373" mass="40265">MNIAALREKARRRLPRAIFDYVDGGAEDEQTLADNLASFSGWRFVPSRLTDLRAMRLDTRLLGGPAEFPAAVAPTGLNGLLWPGGDIALARAAQRAGIPFMLSTASNASLEDVARQAQGRLWFQLYVVEQTLALSLVQRAREADYECLAVTVDVVANGKRERDVRNGFRMPPRYTPAMVLDGLMHPGWTWNYLRHGMPALGNFQTPEAQSPQARAALLRRSMDAGFSWEALDAVRQAWPRKLIVKGVLDPQDVLRCRAMGVDAVVLSNHGGRQLDSAWTGMEALAALQGMDLQGCEVMVDGGVRRGSHLAKAVALGASGVLLGRAVLYGLASGGEAGAFEALQILRDEYLGTLTHLGCESTAALDKGFVAARG</sequence>